<dbReference type="Pfam" id="PF20147">
    <property type="entry name" value="Crinkler"/>
    <property type="match status" value="1"/>
</dbReference>
<dbReference type="GO" id="GO:0005576">
    <property type="term" value="C:extracellular region"/>
    <property type="evidence" value="ECO:0007669"/>
    <property type="project" value="UniProtKB-SubCell"/>
</dbReference>
<name>A0A2I1H0H9_9GLOM</name>
<comment type="caution">
    <text evidence="5">The sequence shown here is derived from an EMBL/GenBank/DDBJ whole genome shotgun (WGS) entry which is preliminary data.</text>
</comment>
<keyword evidence="3" id="KW-0964">Secreted</keyword>
<comment type="subcellular location">
    <subcellularLocation>
        <location evidence="1">Host cell</location>
    </subcellularLocation>
    <subcellularLocation>
        <location evidence="2">Secreted</location>
    </subcellularLocation>
</comment>
<keyword evidence="6" id="KW-1185">Reference proteome</keyword>
<evidence type="ECO:0000256" key="1">
    <source>
        <dbReference type="ARBA" id="ARBA00004340"/>
    </source>
</evidence>
<evidence type="ECO:0000313" key="6">
    <source>
        <dbReference type="Proteomes" id="UP000234323"/>
    </source>
</evidence>
<dbReference type="AlphaFoldDB" id="A0A2I1H0H9"/>
<dbReference type="VEuPathDB" id="FungiDB:FUN_012335"/>
<dbReference type="InterPro" id="IPR045379">
    <property type="entry name" value="Crinkler_N"/>
</dbReference>
<evidence type="ECO:0000256" key="2">
    <source>
        <dbReference type="ARBA" id="ARBA00004613"/>
    </source>
</evidence>
<evidence type="ECO:0000259" key="4">
    <source>
        <dbReference type="Pfam" id="PF20147"/>
    </source>
</evidence>
<evidence type="ECO:0000256" key="3">
    <source>
        <dbReference type="ARBA" id="ARBA00022525"/>
    </source>
</evidence>
<dbReference type="GO" id="GO:0043657">
    <property type="term" value="C:host cell"/>
    <property type="evidence" value="ECO:0007669"/>
    <property type="project" value="UniProtKB-SubCell"/>
</dbReference>
<dbReference type="EMBL" id="LLXI01001197">
    <property type="protein sequence ID" value="PKY52396.1"/>
    <property type="molecule type" value="Genomic_DNA"/>
</dbReference>
<proteinExistence type="predicted"/>
<protein>
    <recommendedName>
        <fullName evidence="4">Crinkler effector protein N-terminal domain-containing protein</fullName>
    </recommendedName>
</protein>
<reference evidence="5 6" key="1">
    <citation type="submission" date="2015-10" db="EMBL/GenBank/DDBJ databases">
        <title>Genome analyses suggest a sexual origin of heterokaryosis in a supposedly ancient asexual fungus.</title>
        <authorList>
            <person name="Ropars J."/>
            <person name="Sedzielewska K."/>
            <person name="Noel J."/>
            <person name="Charron P."/>
            <person name="Farinelli L."/>
            <person name="Marton T."/>
            <person name="Kruger M."/>
            <person name="Pelin A."/>
            <person name="Brachmann A."/>
            <person name="Corradi N."/>
        </authorList>
    </citation>
    <scope>NUCLEOTIDE SEQUENCE [LARGE SCALE GENOMIC DNA]</scope>
    <source>
        <strain evidence="5 6">A4</strain>
    </source>
</reference>
<dbReference type="Proteomes" id="UP000234323">
    <property type="component" value="Unassembled WGS sequence"/>
</dbReference>
<dbReference type="VEuPathDB" id="FungiDB:FUN_012334"/>
<feature type="domain" description="Crinkler effector protein N-terminal" evidence="4">
    <location>
        <begin position="2"/>
        <end position="111"/>
    </location>
</feature>
<sequence>MLGCLILGGSFLYLGINIQEVPNISILKEEIKKKKENDFRDIDPDNLKLWKVEIPVGDNRLKQLMSNAEIDIDSISKDLGDAMFLDPMLNITRYFPETYNPPEEHVHILVQPPPPSVTTGSGQLKSLKTVKEIIEMIKKEARKKHNTSESPDKIYMPLQQRNFELAIDKISQTTNANVDEMEGNSNYWCLVSAGAPGIGKTRFGKELFEYVKQNWQSPQIWADVHFEYLYMNFIIDLQLDVYDCDLPATVIFGLRIAFAFFIEDDYDMTFQVFRSKALLYAKGNDIFIAESVIDCCYESLKLYNNQKLFLYLHIDEFQVIDAWDVWDAKNTTKSPGELFKNIIRIISKYMIKQKLIFIQPFLSGTAPQAVAAQKEASNISFYTVDCPLLDNASMIRIMDYFATKYEAQTYPNRVYKWKLCVPILQLLMDTGGLPRALERLLITCFKKLCDGKTFFQEIESHNYDNIYTDVKGDLQRMYNIYDDVKRNPFLHKKLLYYCVEGIPVADTLCLDEKNPDLTIENLQRDGHIVLSPCDCGSFIKMPFFFIHIYNDILKIVSEKLTNKAFQVNQHMYWQEWESFVLHHETFRTNLAIEMGITDMTLGQLYPGAYGSDDYLQLIHINLKKLSICEANEQFPATKKLTSKPDKKPIDLESGDVIVLNGASAKFSDIILVRMSGIKYLFMLQCKWDYGSRDMTEKEAVDGEDIKNLNALISNVKNMYEGYELITVIFTTQPYDRLKEKTGVLIVSKDNFDKHFGPVFSSRAIFSFTKAINPNFWDTDRLKNTLEAIGEASIDDVTLKRPYINEDQFYDANPRAKKQKLVFFPLDVPGTEIYAPNQ</sequence>
<evidence type="ECO:0000313" key="5">
    <source>
        <dbReference type="EMBL" id="PKY52396.1"/>
    </source>
</evidence>
<dbReference type="VEuPathDB" id="FungiDB:RhiirA1_463615"/>
<accession>A0A2I1H0H9</accession>
<organism evidence="5 6">
    <name type="scientific">Rhizophagus irregularis</name>
    <dbReference type="NCBI Taxonomy" id="588596"/>
    <lineage>
        <taxon>Eukaryota</taxon>
        <taxon>Fungi</taxon>
        <taxon>Fungi incertae sedis</taxon>
        <taxon>Mucoromycota</taxon>
        <taxon>Glomeromycotina</taxon>
        <taxon>Glomeromycetes</taxon>
        <taxon>Glomerales</taxon>
        <taxon>Glomeraceae</taxon>
        <taxon>Rhizophagus</taxon>
    </lineage>
</organism>
<gene>
    <name evidence="5" type="ORF">RhiirA4_470002</name>
</gene>
<dbReference type="VEuPathDB" id="FungiDB:RhiirFUN_004916"/>